<dbReference type="PANTHER" id="PTHR30509">
    <property type="entry name" value="P-HYDROXYBENZOIC ACID EFFLUX PUMP SUBUNIT-RELATED"/>
    <property type="match status" value="1"/>
</dbReference>
<evidence type="ECO:0000256" key="7">
    <source>
        <dbReference type="SAM" id="Phobius"/>
    </source>
</evidence>
<evidence type="ECO:0000256" key="4">
    <source>
        <dbReference type="ARBA" id="ARBA00022692"/>
    </source>
</evidence>
<evidence type="ECO:0000256" key="3">
    <source>
        <dbReference type="ARBA" id="ARBA00022475"/>
    </source>
</evidence>
<dbReference type="GO" id="GO:0022857">
    <property type="term" value="F:transmembrane transporter activity"/>
    <property type="evidence" value="ECO:0007669"/>
    <property type="project" value="InterPro"/>
</dbReference>
<feature type="transmembrane region" description="Helical" evidence="7">
    <location>
        <begin position="454"/>
        <end position="473"/>
    </location>
</feature>
<comment type="caution">
    <text evidence="8">The sequence shown here is derived from an EMBL/GenBank/DDBJ whole genome shotgun (WGS) entry which is preliminary data.</text>
</comment>
<feature type="transmembrane region" description="Helical" evidence="7">
    <location>
        <begin position="426"/>
        <end position="448"/>
    </location>
</feature>
<evidence type="ECO:0000313" key="8">
    <source>
        <dbReference type="EMBL" id="RRS03242.1"/>
    </source>
</evidence>
<dbReference type="GO" id="GO:0005886">
    <property type="term" value="C:plasma membrane"/>
    <property type="evidence" value="ECO:0007669"/>
    <property type="project" value="UniProtKB-SubCell"/>
</dbReference>
<keyword evidence="2" id="KW-0813">Transport</keyword>
<keyword evidence="5 7" id="KW-1133">Transmembrane helix</keyword>
<dbReference type="AlphaFoldDB" id="A0A426V8Q6"/>
<keyword evidence="9" id="KW-1185">Reference proteome</keyword>
<feature type="transmembrane region" description="Helical" evidence="7">
    <location>
        <begin position="12"/>
        <end position="34"/>
    </location>
</feature>
<comment type="subcellular location">
    <subcellularLocation>
        <location evidence="1">Cell membrane</location>
        <topology evidence="1">Multi-pass membrane protein</topology>
    </subcellularLocation>
</comment>
<feature type="transmembrane region" description="Helical" evidence="7">
    <location>
        <begin position="113"/>
        <end position="135"/>
    </location>
</feature>
<dbReference type="RefSeq" id="WP_125244334.1">
    <property type="nucleotide sequence ID" value="NZ_RSED01000013.1"/>
</dbReference>
<dbReference type="Proteomes" id="UP000269265">
    <property type="component" value="Unassembled WGS sequence"/>
</dbReference>
<name>A0A426V8Q6_9BURK</name>
<protein>
    <submittedName>
        <fullName evidence="8">FUSC family protein</fullName>
    </submittedName>
</protein>
<dbReference type="PANTHER" id="PTHR30509:SF9">
    <property type="entry name" value="MULTIDRUG RESISTANCE PROTEIN MDTO"/>
    <property type="match status" value="1"/>
</dbReference>
<dbReference type="OrthoDB" id="6538131at2"/>
<feature type="transmembrane region" description="Helical" evidence="7">
    <location>
        <begin position="374"/>
        <end position="395"/>
    </location>
</feature>
<feature type="transmembrane region" description="Helical" evidence="7">
    <location>
        <begin position="88"/>
        <end position="106"/>
    </location>
</feature>
<organism evidence="8 9">
    <name type="scientific">Aquabacterium soli</name>
    <dbReference type="NCBI Taxonomy" id="2493092"/>
    <lineage>
        <taxon>Bacteria</taxon>
        <taxon>Pseudomonadati</taxon>
        <taxon>Pseudomonadota</taxon>
        <taxon>Betaproteobacteria</taxon>
        <taxon>Burkholderiales</taxon>
        <taxon>Aquabacterium</taxon>
    </lineage>
</organism>
<dbReference type="Pfam" id="PF04632">
    <property type="entry name" value="FUSC"/>
    <property type="match status" value="1"/>
</dbReference>
<accession>A0A426V8Q6</accession>
<keyword evidence="4 7" id="KW-0812">Transmembrane</keyword>
<keyword evidence="3" id="KW-1003">Cell membrane</keyword>
<evidence type="ECO:0000256" key="5">
    <source>
        <dbReference type="ARBA" id="ARBA00022989"/>
    </source>
</evidence>
<evidence type="ECO:0000256" key="2">
    <source>
        <dbReference type="ARBA" id="ARBA00022448"/>
    </source>
</evidence>
<feature type="transmembrane region" description="Helical" evidence="7">
    <location>
        <begin position="147"/>
        <end position="174"/>
    </location>
</feature>
<evidence type="ECO:0000256" key="6">
    <source>
        <dbReference type="ARBA" id="ARBA00023136"/>
    </source>
</evidence>
<dbReference type="EMBL" id="RSED01000013">
    <property type="protein sequence ID" value="RRS03242.1"/>
    <property type="molecule type" value="Genomic_DNA"/>
</dbReference>
<proteinExistence type="predicted"/>
<feature type="transmembrane region" description="Helical" evidence="7">
    <location>
        <begin position="62"/>
        <end position="82"/>
    </location>
</feature>
<gene>
    <name evidence="8" type="ORF">EIP75_16260</name>
</gene>
<dbReference type="InterPro" id="IPR006726">
    <property type="entry name" value="PHBA_efflux_AaeB/fusaric-R"/>
</dbReference>
<reference evidence="8 9" key="1">
    <citation type="submission" date="2018-12" db="EMBL/GenBank/DDBJ databases">
        <title>The whole draft genome of Aquabacterium sp. SJQ9.</title>
        <authorList>
            <person name="Sun L."/>
            <person name="Gao X."/>
            <person name="Chen W."/>
            <person name="Huang K."/>
        </authorList>
    </citation>
    <scope>NUCLEOTIDE SEQUENCE [LARGE SCALE GENOMIC DNA]</scope>
    <source>
        <strain evidence="8 9">SJQ9</strain>
    </source>
</reference>
<keyword evidence="6 7" id="KW-0472">Membrane</keyword>
<evidence type="ECO:0000313" key="9">
    <source>
        <dbReference type="Proteomes" id="UP000269265"/>
    </source>
</evidence>
<sequence length="710" mass="75772">MKLPALPRFSQAEMLFSAKSFTSSMMAITIAQWAGLPRPFWAMMTAYIVANPLAGAVRSKAVFRFCGTLLGCTATLLMVPALSSAPELLAIALALWVAVCLYVSLLDRTPRAYVFMLAGYTAALIGFPSVETPLLLFDTASARVEEILIGITCATLIHSIVLPTGMAAPVLGLLDRTMRDARQWFTDLMRGPAATAPAGAPLQTDRQRLATDITQLRMLSTHVPFDTTHLRLTASTLHAMQNQMASLTSVFSAVEDRLRALQDADGALPQDVQVVLNRMQQWLDASTDAHLTHGNDTTDLLATIDALGHDGTSIEDSPWAHALRLALAARLTALVQGWQACLGLRHDVNVGLDGTLVSARGPDRTVPVMHLDRGMAVLSAAAAFIAIGLVCGFWMLTEWPMGSVAAMMCAILCCFFATMDDPVPAIHLFLTFTAWSLPIAAVYVLVLMPLVQDPITLALVCAPVFLVMGCFMARPATGLQGMALLLGVAGALSGHDTATGDFVSFINSSAAQLMGIVVAARTTKLLRSVGADWMARRIQRSTWRELGELASGRADAAHAQGYAARTLDRIGLLAPRIAQASAAPTDATGSTHDDAAARDALRDLRVGADLVTLQTCRDRLPPQATVAVNRLLTDVSSFFRQRGAGRAVPRPASMLAPLDTALMSVLSDEAKAIDPGARRQAVSALVGLRRVLFPQATPPSIILAQQERAT</sequence>
<evidence type="ECO:0000256" key="1">
    <source>
        <dbReference type="ARBA" id="ARBA00004651"/>
    </source>
</evidence>